<accession>A0A4E0QLM4</accession>
<name>A0A4E0QLM4_9GAMM</name>
<dbReference type="EMBL" id="JSZA02000246">
    <property type="protein sequence ID" value="TGO02048.1"/>
    <property type="molecule type" value="Genomic_DNA"/>
</dbReference>
<evidence type="ECO:0000313" key="2">
    <source>
        <dbReference type="Proteomes" id="UP000030428"/>
    </source>
</evidence>
<dbReference type="AlphaFoldDB" id="A0A4E0QLM4"/>
<organism evidence="1 2">
    <name type="scientific">Candidatus Thiomargarita nelsonii</name>
    <dbReference type="NCBI Taxonomy" id="1003181"/>
    <lineage>
        <taxon>Bacteria</taxon>
        <taxon>Pseudomonadati</taxon>
        <taxon>Pseudomonadota</taxon>
        <taxon>Gammaproteobacteria</taxon>
        <taxon>Thiotrichales</taxon>
        <taxon>Thiotrichaceae</taxon>
        <taxon>Thiomargarita</taxon>
    </lineage>
</organism>
<protein>
    <submittedName>
        <fullName evidence="1">Uncharacterized protein</fullName>
    </submittedName>
</protein>
<reference evidence="1 2" key="1">
    <citation type="journal article" date="2016" name="Front. Microbiol.">
        <title>Single-Cell (Meta-)Genomics of a Dimorphic Candidatus Thiomargarita nelsonii Reveals Genomic Plasticity.</title>
        <authorList>
            <person name="Flood B.E."/>
            <person name="Fliss P."/>
            <person name="Jones D.S."/>
            <person name="Dick G.J."/>
            <person name="Jain S."/>
            <person name="Kaster A.K."/>
            <person name="Winkel M."/>
            <person name="Mussmann M."/>
            <person name="Bailey J."/>
        </authorList>
    </citation>
    <scope>NUCLEOTIDE SEQUENCE [LARGE SCALE GENOMIC DNA]</scope>
    <source>
        <strain evidence="1">Hydrate Ridge</strain>
    </source>
</reference>
<gene>
    <name evidence="1" type="ORF">PN36_31300</name>
</gene>
<comment type="caution">
    <text evidence="1">The sequence shown here is derived from an EMBL/GenBank/DDBJ whole genome shotgun (WGS) entry which is preliminary data.</text>
</comment>
<keyword evidence="2" id="KW-1185">Reference proteome</keyword>
<evidence type="ECO:0000313" key="1">
    <source>
        <dbReference type="EMBL" id="TGO02048.1"/>
    </source>
</evidence>
<proteinExistence type="predicted"/>
<sequence length="306" mass="34713">MSFNTIINTALSTLLKEGALADFIVDKAGNKAITIFQNHFTFSAFEIAKSYQDSYTYAIAAIGAGLATPEQNFSFLQKLTHSKVEREFAEQVEQLYFQKFAALHGAELDQKALRNQLIDNIKRLSKLPPIFSADKRKLTESELAAFINYKGGLAITDLILEQLHRLPDYLADETVEAFFRFEDLLGNATLFFLHEIFRRDQRTQETIAALQRENLLLDVRDIKATQAQLVTRLQKQLDDQHASAMQAMKLGQFSQASQLSSQLEGLQNAIKDVPANLQAAQVAWQNTHQDWLDFAQRFHSWGDLLN</sequence>
<dbReference type="Proteomes" id="UP000030428">
    <property type="component" value="Unassembled WGS sequence"/>
</dbReference>